<name>A0ABT7VNM1_9LACO</name>
<reference evidence="3" key="1">
    <citation type="submission" date="2023-06" db="EMBL/GenBank/DDBJ databases">
        <title>Identification and characterization of horizontal gene transfer across gut microbiota members of farm animals based on homology search.</title>
        <authorList>
            <person name="Schwarzerova J."/>
            <person name="Nykrynova M."/>
            <person name="Jureckova K."/>
            <person name="Cejkova D."/>
            <person name="Rychlik I."/>
        </authorList>
    </citation>
    <scope>NUCLEOTIDE SEQUENCE</scope>
    <source>
        <strain evidence="3">105_WCHN</strain>
    </source>
</reference>
<evidence type="ECO:0000313" key="3">
    <source>
        <dbReference type="EMBL" id="MDM8334333.1"/>
    </source>
</evidence>
<protein>
    <submittedName>
        <fullName evidence="3">DNA repair exonuclease</fullName>
        <ecNumber evidence="3">3.1.-.-</ecNumber>
    </submittedName>
</protein>
<dbReference type="Proteomes" id="UP001529423">
    <property type="component" value="Unassembled WGS sequence"/>
</dbReference>
<dbReference type="InterPro" id="IPR029052">
    <property type="entry name" value="Metallo-depent_PP-like"/>
</dbReference>
<proteinExistence type="predicted"/>
<dbReference type="PANTHER" id="PTHR30337">
    <property type="entry name" value="COMPONENT OF ATP-DEPENDENT DSDNA EXONUCLEASE"/>
    <property type="match status" value="1"/>
</dbReference>
<dbReference type="InterPro" id="IPR050535">
    <property type="entry name" value="DNA_Repair-Maintenance_Comp"/>
</dbReference>
<sequence length="398" mass="44801">MKFIHTADLHLASPFQGLMAMPDQLWQQIYQSTFTAFEKIVDAAIEEQVDFVLIAGDIYDGERKSIAAVNFFSEQMDRLNQHQIPVFLCYGNHDFRKDPTSAGLPANVTVFPNQVTTKQFTLTDGTTVAVTGFSYDQRWLDDDPTADYPEKGTVDWQVGMLHGALRQAGANHYAPFTLDELKAKHYDYWALGHIHKHQELAANPPIVYSGNPQGRHKNEGGAHGYYLVHDEEQRLVPTFKQVGGIDWVQVPVDLSGATNEGDVDQLIHQAVGSDGDQGLRLVDLQVRGAGHRWTSLVQDGGLLDHLQDQLTHQPTIDWWPYQVNLVDQQPLPDLTSLDRQYWEQARQDVMTADNLTAIIKPLVKYAPLYDQFAAHRGLADLQQRAEQLLGERGGNHED</sequence>
<dbReference type="Pfam" id="PF00149">
    <property type="entry name" value="Metallophos"/>
    <property type="match status" value="1"/>
</dbReference>
<dbReference type="SUPFAM" id="SSF56300">
    <property type="entry name" value="Metallo-dependent phosphatases"/>
    <property type="match status" value="1"/>
</dbReference>
<evidence type="ECO:0000313" key="4">
    <source>
        <dbReference type="Proteomes" id="UP001529423"/>
    </source>
</evidence>
<dbReference type="RefSeq" id="WP_289560787.1">
    <property type="nucleotide sequence ID" value="NZ_JAUDEO010000042.1"/>
</dbReference>
<feature type="domain" description="Calcineurin-like phosphoesterase" evidence="2">
    <location>
        <begin position="1"/>
        <end position="196"/>
    </location>
</feature>
<dbReference type="GO" id="GO:0004527">
    <property type="term" value="F:exonuclease activity"/>
    <property type="evidence" value="ECO:0007669"/>
    <property type="project" value="UniProtKB-KW"/>
</dbReference>
<dbReference type="InterPro" id="IPR004843">
    <property type="entry name" value="Calcineurin-like_PHP"/>
</dbReference>
<comment type="caution">
    <text evidence="3">The sequence shown here is derived from an EMBL/GenBank/DDBJ whole genome shotgun (WGS) entry which is preliminary data.</text>
</comment>
<dbReference type="InterPro" id="IPR041796">
    <property type="entry name" value="Mre11_N"/>
</dbReference>
<reference evidence="3" key="2">
    <citation type="submission" date="2023-06" db="EMBL/GenBank/DDBJ databases">
        <authorList>
            <person name="Zeman M."/>
            <person name="Kubasova T."/>
            <person name="Jahodarova E."/>
            <person name="Nykrynova M."/>
            <person name="Rychlik I."/>
        </authorList>
    </citation>
    <scope>NUCLEOTIDE SEQUENCE</scope>
    <source>
        <strain evidence="3">105_WCHN</strain>
    </source>
</reference>
<dbReference type="PANTHER" id="PTHR30337:SF7">
    <property type="entry name" value="PHOSPHOESTERASE"/>
    <property type="match status" value="1"/>
</dbReference>
<dbReference type="InterPro" id="IPR014576">
    <property type="entry name" value="Pesterase_YhaO"/>
</dbReference>
<dbReference type="CDD" id="cd00840">
    <property type="entry name" value="MPP_Mre11_N"/>
    <property type="match status" value="1"/>
</dbReference>
<evidence type="ECO:0000256" key="1">
    <source>
        <dbReference type="ARBA" id="ARBA00022801"/>
    </source>
</evidence>
<dbReference type="EC" id="3.1.-.-" evidence="3"/>
<keyword evidence="3" id="KW-0540">Nuclease</keyword>
<evidence type="ECO:0000259" key="2">
    <source>
        <dbReference type="Pfam" id="PF00149"/>
    </source>
</evidence>
<keyword evidence="4" id="KW-1185">Reference proteome</keyword>
<keyword evidence="1 3" id="KW-0378">Hydrolase</keyword>
<dbReference type="EMBL" id="JAUDEO010000042">
    <property type="protein sequence ID" value="MDM8334333.1"/>
    <property type="molecule type" value="Genomic_DNA"/>
</dbReference>
<organism evidence="3 4">
    <name type="scientific">Limosilactobacillus panis</name>
    <dbReference type="NCBI Taxonomy" id="47493"/>
    <lineage>
        <taxon>Bacteria</taxon>
        <taxon>Bacillati</taxon>
        <taxon>Bacillota</taxon>
        <taxon>Bacilli</taxon>
        <taxon>Lactobacillales</taxon>
        <taxon>Lactobacillaceae</taxon>
        <taxon>Limosilactobacillus</taxon>
    </lineage>
</organism>
<accession>A0ABT7VNM1</accession>
<dbReference type="Gene3D" id="3.60.21.10">
    <property type="match status" value="1"/>
</dbReference>
<dbReference type="PIRSF" id="PIRSF033091">
    <property type="entry name" value="Pesterase_YhaO"/>
    <property type="match status" value="1"/>
</dbReference>
<gene>
    <name evidence="3" type="ORF">QUW46_07090</name>
</gene>
<keyword evidence="3" id="KW-0269">Exonuclease</keyword>